<comment type="cofactor">
    <cofactor evidence="9">
        <name>Mg(2+)</name>
        <dbReference type="ChEBI" id="CHEBI:18420"/>
    </cofactor>
</comment>
<feature type="transmembrane region" description="Helical" evidence="9">
    <location>
        <begin position="416"/>
        <end position="433"/>
    </location>
</feature>
<keyword evidence="12" id="KW-1185">Reference proteome</keyword>
<keyword evidence="6 9" id="KW-0812">Transmembrane</keyword>
<keyword evidence="5 9" id="KW-0808">Transferase</keyword>
<protein>
    <recommendedName>
        <fullName evidence="9">Cellulose synthase catalytic subunit [UDP-forming]</fullName>
        <ecNumber evidence="9">2.4.1.12</ecNumber>
    </recommendedName>
</protein>
<feature type="transmembrane region" description="Helical" evidence="9">
    <location>
        <begin position="1189"/>
        <end position="1212"/>
    </location>
</feature>
<evidence type="ECO:0000256" key="1">
    <source>
        <dbReference type="ARBA" id="ARBA00004127"/>
    </source>
</evidence>
<reference evidence="11 12" key="1">
    <citation type="submission" date="2020-08" db="EMBL/GenBank/DDBJ databases">
        <title>Genomic Encyclopedia of Type Strains, Phase IV (KMG-V): Genome sequencing to study the core and pangenomes of soil and plant-associated prokaryotes.</title>
        <authorList>
            <person name="Whitman W."/>
        </authorList>
    </citation>
    <scope>NUCLEOTIDE SEQUENCE [LARGE SCALE GENOMIC DNA]</scope>
    <source>
        <strain evidence="11 12">M8UP14</strain>
    </source>
</reference>
<dbReference type="Gene3D" id="3.90.550.10">
    <property type="entry name" value="Spore Coat Polysaccharide Biosynthesis Protein SpsA, Chain A"/>
    <property type="match status" value="1"/>
</dbReference>
<dbReference type="GO" id="GO:0035438">
    <property type="term" value="F:cyclic-di-GMP binding"/>
    <property type="evidence" value="ECO:0007669"/>
    <property type="project" value="InterPro"/>
</dbReference>
<keyword evidence="9" id="KW-0973">c-di-GMP</keyword>
<gene>
    <name evidence="11" type="ORF">HDF16_004598</name>
</gene>
<keyword evidence="3 9" id="KW-0997">Cell inner membrane</keyword>
<evidence type="ECO:0000256" key="7">
    <source>
        <dbReference type="ARBA" id="ARBA00022989"/>
    </source>
</evidence>
<evidence type="ECO:0000259" key="10">
    <source>
        <dbReference type="Pfam" id="PF07238"/>
    </source>
</evidence>
<dbReference type="PANTHER" id="PTHR43867">
    <property type="entry name" value="CELLULOSE SYNTHASE CATALYTIC SUBUNIT A [UDP-FORMING]"/>
    <property type="match status" value="1"/>
</dbReference>
<dbReference type="Pfam" id="PF13641">
    <property type="entry name" value="Glyco_tranf_2_3"/>
    <property type="match status" value="1"/>
</dbReference>
<dbReference type="InterPro" id="IPR018513">
    <property type="entry name" value="Cell_synthase_bac"/>
</dbReference>
<comment type="caution">
    <text evidence="11">The sequence shown here is derived from an EMBL/GenBank/DDBJ whole genome shotgun (WGS) entry which is preliminary data.</text>
</comment>
<dbReference type="EC" id="2.4.1.12" evidence="9"/>
<dbReference type="Gene3D" id="2.40.10.220">
    <property type="entry name" value="predicted glycosyltransferase like domains"/>
    <property type="match status" value="1"/>
</dbReference>
<dbReference type="InterPro" id="IPR003919">
    <property type="entry name" value="Cell_synth_A"/>
</dbReference>
<organism evidence="11 12">
    <name type="scientific">Granulicella aggregans</name>
    <dbReference type="NCBI Taxonomy" id="474949"/>
    <lineage>
        <taxon>Bacteria</taxon>
        <taxon>Pseudomonadati</taxon>
        <taxon>Acidobacteriota</taxon>
        <taxon>Terriglobia</taxon>
        <taxon>Terriglobales</taxon>
        <taxon>Acidobacteriaceae</taxon>
        <taxon>Granulicella</taxon>
    </lineage>
</organism>
<evidence type="ECO:0000313" key="11">
    <source>
        <dbReference type="EMBL" id="MBB5059869.1"/>
    </source>
</evidence>
<dbReference type="NCBIfam" id="TIGR03030">
    <property type="entry name" value="CelA"/>
    <property type="match status" value="1"/>
</dbReference>
<dbReference type="SUPFAM" id="SSF53448">
    <property type="entry name" value="Nucleotide-diphospho-sugar transferases"/>
    <property type="match status" value="1"/>
</dbReference>
<feature type="domain" description="PilZ" evidence="10">
    <location>
        <begin position="581"/>
        <end position="675"/>
    </location>
</feature>
<dbReference type="GO" id="GO:0006011">
    <property type="term" value="P:UDP-alpha-D-glucose metabolic process"/>
    <property type="evidence" value="ECO:0007669"/>
    <property type="project" value="InterPro"/>
</dbReference>
<evidence type="ECO:0000256" key="4">
    <source>
        <dbReference type="ARBA" id="ARBA00022676"/>
    </source>
</evidence>
<dbReference type="GO" id="GO:0005886">
    <property type="term" value="C:plasma membrane"/>
    <property type="evidence" value="ECO:0007669"/>
    <property type="project" value="UniProtKB-SubCell"/>
</dbReference>
<dbReference type="AlphaFoldDB" id="A0A7W8E611"/>
<dbReference type="Pfam" id="PF07238">
    <property type="entry name" value="PilZ"/>
    <property type="match status" value="1"/>
</dbReference>
<evidence type="ECO:0000256" key="8">
    <source>
        <dbReference type="ARBA" id="ARBA00023136"/>
    </source>
</evidence>
<evidence type="ECO:0000256" key="6">
    <source>
        <dbReference type="ARBA" id="ARBA00022692"/>
    </source>
</evidence>
<keyword evidence="9" id="KW-0135">Cellulose biosynthesis</keyword>
<dbReference type="Pfam" id="PF03170">
    <property type="entry name" value="BcsB"/>
    <property type="match status" value="2"/>
</dbReference>
<comment type="pathway">
    <text evidence="9">Glycan metabolism; bacterial cellulose biosynthesis.</text>
</comment>
<comment type="catalytic activity">
    <reaction evidence="9">
        <text>[(1-&gt;4)-beta-D-glucosyl](n) + UDP-alpha-D-glucose = [(1-&gt;4)-beta-D-glucosyl](n+1) + UDP + H(+)</text>
        <dbReference type="Rhea" id="RHEA:19929"/>
        <dbReference type="Rhea" id="RHEA-COMP:10033"/>
        <dbReference type="Rhea" id="RHEA-COMP:10034"/>
        <dbReference type="ChEBI" id="CHEBI:15378"/>
        <dbReference type="ChEBI" id="CHEBI:18246"/>
        <dbReference type="ChEBI" id="CHEBI:58223"/>
        <dbReference type="ChEBI" id="CHEBI:58885"/>
        <dbReference type="EC" id="2.4.1.12"/>
    </reaction>
</comment>
<dbReference type="SUPFAM" id="SSF141371">
    <property type="entry name" value="PilZ domain-like"/>
    <property type="match status" value="1"/>
</dbReference>
<feature type="transmembrane region" description="Helical" evidence="9">
    <location>
        <begin position="106"/>
        <end position="129"/>
    </location>
</feature>
<sequence>MTLGDVRAEDESTSGPFVRSLRFIVLLSGVCFLLFAGGFALDWRQQAVLGVVTVLLALWMDRTSTSYLVTLTLIFISIYSTFRYGYWRVGTTAKYLLAHGTKNEWLQAAFVATLILAEGYAAVTLLLGYMQTLWPLRRAPVPLPDDPRDWPTVDLLIPTFNEPLSIVRYTALAAVNIDWPADKLNVYILDDGNREEFRKFAEDAGIGYLTREGNEHAKAGNLNSALRQLSAPFVAVFDCDHVPTRSFLQITLGWFLRDERLGMLQTPQHLYSPDPFDRNLEQFRRIPNEGELFYGIVQDGNDFWNATLFCGSCAVLRRSALDEVGGFAPETLTEDVHTSLRMQMDGWNTAYINIPQAAGLATESLDGHVKQRIRWARGMAQILRIDNPLFARGLTLAQRLCYFSSMFHFLYALPRLIFLVAPLAFLIFGHVILPGSWPAILAFALPHLFLSSVVNSRIQGQHRHPFWNEIYETILAPYILIPTLFAMLRPRSGSFDVTRKGSQRERGYFDGRTAIPFLLLMAFQLTGLVFGAARMVRIPWRPLLWLHHGNNPGAVVTNMVWAFFNLAILGVCASVAWESHQRRSTVRLRMAIPVDVMFADGTLEEGLTADISNSGVSLRIDDVLQPRHGEAVQLIFPVLDGEASLPATVIEISQGVMRAQFDSLTIQEEETLTMVLYSRADTWLGWGDSREASRPFKSMARILGLALRGVGQTFEAAWSVVQPPDNTKFAAGALQAGLLLAVFVGLTAAAAQFRSSQLRRAELKPVSQVKLATEHAATERRKPSGAVTEFVGTRVLPLQNEVPVVAASDNLGQLPGPFLSNAATSGQEISIAFLSEPSPDAFRAAGIVASWFAVQAGEHPVRYPVTFGAIPHNNAVLIVENESDIPQSLHLDGGSGPTVSMRTNPESPLAKLLVVSGSTGSEAVDAARGLALHGKALTGDLVNFGHLDPSDTRDCCYQNQESPQWMALPDLHLFASTGFPFIPRADLSETTVVLPPAITPEVMKLYITIVAQLGAQEAHPLLNVTVSGPDELKSDGTKNYIVLDIGADQPALRTLNPSLPVALDSDGPHPRDPQGFFAPVRHAWWKLRDWETGDLSKIDTSDGLPPAVIEEAEWPAHSGRSVVVVSVRDSESMAAFLAAYPGKAKASDLAGSVSILTGTRFVSYRIGDDVYYAGSRSPWMAAGWVFSEFPWLLILAVTGVSGMMAVVVRTMLRQKAKERLLMAA</sequence>
<dbReference type="GO" id="GO:0030244">
    <property type="term" value="P:cellulose biosynthetic process"/>
    <property type="evidence" value="ECO:0007669"/>
    <property type="project" value="UniProtKB-KW"/>
</dbReference>
<feature type="transmembrane region" description="Helical" evidence="9">
    <location>
        <begin position="553"/>
        <end position="577"/>
    </location>
</feature>
<feature type="transmembrane region" description="Helical" evidence="9">
    <location>
        <begin position="729"/>
        <end position="751"/>
    </location>
</feature>
<evidence type="ECO:0000313" key="12">
    <source>
        <dbReference type="Proteomes" id="UP000540989"/>
    </source>
</evidence>
<evidence type="ECO:0000256" key="3">
    <source>
        <dbReference type="ARBA" id="ARBA00022519"/>
    </source>
</evidence>
<dbReference type="Proteomes" id="UP000540989">
    <property type="component" value="Unassembled WGS sequence"/>
</dbReference>
<accession>A0A7W8E611</accession>
<comment type="function">
    <text evidence="9">Catalytic subunit of cellulose synthase. It polymerizes uridine 5'-diphosphate glucose to cellulose.</text>
</comment>
<keyword evidence="7 9" id="KW-1133">Transmembrane helix</keyword>
<proteinExistence type="predicted"/>
<evidence type="ECO:0000256" key="9">
    <source>
        <dbReference type="RuleBase" id="RU365020"/>
    </source>
</evidence>
<dbReference type="UniPathway" id="UPA00694"/>
<feature type="transmembrane region" description="Helical" evidence="9">
    <location>
        <begin position="470"/>
        <end position="488"/>
    </location>
</feature>
<feature type="transmembrane region" description="Helical" evidence="9">
    <location>
        <begin position="440"/>
        <end position="458"/>
    </location>
</feature>
<dbReference type="InterPro" id="IPR029044">
    <property type="entry name" value="Nucleotide-diphossugar_trans"/>
</dbReference>
<dbReference type="PANTHER" id="PTHR43867:SF2">
    <property type="entry name" value="CELLULOSE SYNTHASE CATALYTIC SUBUNIT A [UDP-FORMING]"/>
    <property type="match status" value="1"/>
</dbReference>
<keyword evidence="2 9" id="KW-1003">Cell membrane</keyword>
<feature type="transmembrane region" description="Helical" evidence="9">
    <location>
        <begin position="21"/>
        <end position="37"/>
    </location>
</feature>
<keyword evidence="8 9" id="KW-0472">Membrane</keyword>
<dbReference type="GO" id="GO:0016760">
    <property type="term" value="F:cellulose synthase (UDP-forming) activity"/>
    <property type="evidence" value="ECO:0007669"/>
    <property type="project" value="UniProtKB-EC"/>
</dbReference>
<dbReference type="CDD" id="cd06421">
    <property type="entry name" value="CESA_CelA_like"/>
    <property type="match status" value="1"/>
</dbReference>
<dbReference type="InterPro" id="IPR050321">
    <property type="entry name" value="Glycosyltr_2/OpgH_subfam"/>
</dbReference>
<comment type="subcellular location">
    <subcellularLocation>
        <location evidence="9">Cell inner membrane</location>
    </subcellularLocation>
    <subcellularLocation>
        <location evidence="1">Endomembrane system</location>
        <topology evidence="1">Multi-pass membrane protein</topology>
    </subcellularLocation>
</comment>
<keyword evidence="4 9" id="KW-0328">Glycosyltransferase</keyword>
<feature type="transmembrane region" description="Helical" evidence="9">
    <location>
        <begin position="509"/>
        <end position="533"/>
    </location>
</feature>
<name>A0A7W8E611_9BACT</name>
<feature type="transmembrane region" description="Helical" evidence="9">
    <location>
        <begin position="67"/>
        <end position="86"/>
    </location>
</feature>
<evidence type="ECO:0000256" key="2">
    <source>
        <dbReference type="ARBA" id="ARBA00022475"/>
    </source>
</evidence>
<evidence type="ECO:0000256" key="5">
    <source>
        <dbReference type="ARBA" id="ARBA00022679"/>
    </source>
</evidence>
<dbReference type="PRINTS" id="PR01439">
    <property type="entry name" value="CELLSNTHASEA"/>
</dbReference>
<dbReference type="EMBL" id="JACHIP010000007">
    <property type="protein sequence ID" value="MBB5059869.1"/>
    <property type="molecule type" value="Genomic_DNA"/>
</dbReference>
<dbReference type="RefSeq" id="WP_184221769.1">
    <property type="nucleotide sequence ID" value="NZ_JACHIP010000007.1"/>
</dbReference>
<dbReference type="InterPro" id="IPR009875">
    <property type="entry name" value="PilZ_domain"/>
</dbReference>